<evidence type="ECO:0000256" key="12">
    <source>
        <dbReference type="ARBA" id="ARBA00023002"/>
    </source>
</evidence>
<dbReference type="GO" id="GO:0022904">
    <property type="term" value="P:respiratory electron transport chain"/>
    <property type="evidence" value="ECO:0007669"/>
    <property type="project" value="TreeGrafter"/>
</dbReference>
<protein>
    <recommendedName>
        <fullName evidence="19">nitrate reductase (cytochrome)</fullName>
        <ecNumber evidence="19">1.9.6.1</ecNumber>
    </recommendedName>
</protein>
<evidence type="ECO:0000256" key="16">
    <source>
        <dbReference type="ARBA" id="ARBA00034078"/>
    </source>
</evidence>
<dbReference type="InterPro" id="IPR006478">
    <property type="entry name" value="Formate_DH_asu"/>
</dbReference>
<dbReference type="PIRSF" id="PIRSF036643">
    <property type="entry name" value="FDH_alpha"/>
    <property type="match status" value="1"/>
</dbReference>
<reference evidence="25" key="1">
    <citation type="submission" date="2016-12" db="EMBL/GenBank/DDBJ databases">
        <title>Comparative genomics of four Isosphaeraceae planctomycetes: a common pool of plasmids and glycoside hydrolase genes.</title>
        <authorList>
            <person name="Ivanova A."/>
        </authorList>
    </citation>
    <scope>NUCLEOTIDE SEQUENCE [LARGE SCALE GENOMIC DNA]</scope>
    <source>
        <strain evidence="25">PX4</strain>
    </source>
</reference>
<keyword evidence="4" id="KW-0004">4Fe-4S</keyword>
<accession>A0A1U7CWI7</accession>
<name>A0A1U7CWI7_9BACT</name>
<comment type="cofactor">
    <cofactor evidence="2">
        <name>[4Fe-4S] cluster</name>
        <dbReference type="ChEBI" id="CHEBI:49883"/>
    </cofactor>
</comment>
<dbReference type="InterPro" id="IPR017896">
    <property type="entry name" value="4Fe4S_Fe-S-bd"/>
</dbReference>
<dbReference type="InterPro" id="IPR006657">
    <property type="entry name" value="MoPterin_dinucl-bd_dom"/>
</dbReference>
<comment type="cofactor">
    <cofactor evidence="16">
        <name>[2Fe-2S] cluster</name>
        <dbReference type="ChEBI" id="CHEBI:190135"/>
    </cofactor>
</comment>
<dbReference type="FunFam" id="3.10.20.740:FF:000003">
    <property type="entry name" value="Formate dehydrogenase subunit alpha"/>
    <property type="match status" value="1"/>
</dbReference>
<dbReference type="FunFam" id="3.40.228.10:FF:000002">
    <property type="entry name" value="Formate dehydrogenase subunit alpha"/>
    <property type="match status" value="1"/>
</dbReference>
<evidence type="ECO:0000256" key="13">
    <source>
        <dbReference type="ARBA" id="ARBA00023004"/>
    </source>
</evidence>
<dbReference type="SMART" id="SM00929">
    <property type="entry name" value="NADH-G_4Fe-4S_3"/>
    <property type="match status" value="1"/>
</dbReference>
<keyword evidence="11" id="KW-0813">Transport</keyword>
<keyword evidence="9" id="KW-0677">Repeat</keyword>
<evidence type="ECO:0000313" key="25">
    <source>
        <dbReference type="Proteomes" id="UP000186309"/>
    </source>
</evidence>
<dbReference type="Pfam" id="PF10588">
    <property type="entry name" value="NADH-G_4Fe-4S_3"/>
    <property type="match status" value="1"/>
</dbReference>
<keyword evidence="14" id="KW-0411">Iron-sulfur</keyword>
<dbReference type="SUPFAM" id="SSF50692">
    <property type="entry name" value="ADC-like"/>
    <property type="match status" value="1"/>
</dbReference>
<evidence type="ECO:0000256" key="17">
    <source>
        <dbReference type="ARBA" id="ARBA00052176"/>
    </source>
</evidence>
<dbReference type="Gene3D" id="3.40.228.10">
    <property type="entry name" value="Dimethylsulfoxide Reductase, domain 2"/>
    <property type="match status" value="1"/>
</dbReference>
<dbReference type="Pfam" id="PF04879">
    <property type="entry name" value="Molybdop_Fe4S4"/>
    <property type="match status" value="1"/>
</dbReference>
<dbReference type="InterPro" id="IPR009010">
    <property type="entry name" value="Asp_de-COase-like_dom_sf"/>
</dbReference>
<evidence type="ECO:0000256" key="1">
    <source>
        <dbReference type="ARBA" id="ARBA00001942"/>
    </source>
</evidence>
<keyword evidence="13" id="KW-0408">Iron</keyword>
<dbReference type="Pfam" id="PF13510">
    <property type="entry name" value="Fer2_4"/>
    <property type="match status" value="1"/>
</dbReference>
<dbReference type="PROSITE" id="PS51085">
    <property type="entry name" value="2FE2S_FER_2"/>
    <property type="match status" value="1"/>
</dbReference>
<evidence type="ECO:0000259" key="22">
    <source>
        <dbReference type="PROSITE" id="PS51669"/>
    </source>
</evidence>
<dbReference type="InterPro" id="IPR041924">
    <property type="entry name" value="Formate_Dh-H_N"/>
</dbReference>
<dbReference type="GO" id="GO:0042128">
    <property type="term" value="P:nitrate assimilation"/>
    <property type="evidence" value="ECO:0007669"/>
    <property type="project" value="UniProtKB-KW"/>
</dbReference>
<keyword evidence="5" id="KW-0500">Molybdenum</keyword>
<dbReference type="PANTHER" id="PTHR43105:SF14">
    <property type="entry name" value="FORMATE DEHYDROGENASE H"/>
    <property type="match status" value="1"/>
</dbReference>
<dbReference type="RefSeq" id="WP_076349663.1">
    <property type="nucleotide sequence ID" value="NZ_CP019082.1"/>
</dbReference>
<dbReference type="Pfam" id="PF01568">
    <property type="entry name" value="Molydop_binding"/>
    <property type="match status" value="1"/>
</dbReference>
<dbReference type="SUPFAM" id="SSF53706">
    <property type="entry name" value="Formate dehydrogenase/DMSO reductase, domains 1-3"/>
    <property type="match status" value="1"/>
</dbReference>
<dbReference type="SMART" id="SM00926">
    <property type="entry name" value="Molybdop_Fe4S4"/>
    <property type="match status" value="1"/>
</dbReference>
<keyword evidence="15" id="KW-0534">Nitrate assimilation</keyword>
<evidence type="ECO:0000256" key="11">
    <source>
        <dbReference type="ARBA" id="ARBA00022982"/>
    </source>
</evidence>
<evidence type="ECO:0000256" key="15">
    <source>
        <dbReference type="ARBA" id="ARBA00023063"/>
    </source>
</evidence>
<evidence type="ECO:0000256" key="10">
    <source>
        <dbReference type="ARBA" id="ARBA00022764"/>
    </source>
</evidence>
<dbReference type="FunFam" id="2.40.40.20:FF:000005">
    <property type="entry name" value="Periplasmic nitrate reductase"/>
    <property type="match status" value="1"/>
</dbReference>
<dbReference type="FunFam" id="3.30.70.20:FF:000032">
    <property type="entry name" value="Formate dehydrogenase, alpha subunit"/>
    <property type="match status" value="1"/>
</dbReference>
<dbReference type="InterPro" id="IPR019574">
    <property type="entry name" value="NADH_UbQ_OxRdtase_Gsu_4Fe4S-bd"/>
</dbReference>
<dbReference type="Gene3D" id="2.20.25.90">
    <property type="entry name" value="ADC-like domains"/>
    <property type="match status" value="1"/>
</dbReference>
<dbReference type="EMBL" id="CP019082">
    <property type="protein sequence ID" value="APW63295.1"/>
    <property type="molecule type" value="Genomic_DNA"/>
</dbReference>
<dbReference type="GO" id="GO:0050140">
    <property type="term" value="F:nitrate reductase (cytochrome) activity"/>
    <property type="evidence" value="ECO:0007669"/>
    <property type="project" value="UniProtKB-EC"/>
</dbReference>
<dbReference type="CDD" id="cd02753">
    <property type="entry name" value="MopB_Formate-Dh-H"/>
    <property type="match status" value="1"/>
</dbReference>
<dbReference type="Pfam" id="PF12838">
    <property type="entry name" value="Fer4_7"/>
    <property type="match status" value="1"/>
</dbReference>
<keyword evidence="11" id="KW-0249">Electron transport</keyword>
<comment type="cofactor">
    <cofactor evidence="1">
        <name>Mo-bis(molybdopterin guanine dinucleotide)</name>
        <dbReference type="ChEBI" id="CHEBI:60539"/>
    </cofactor>
</comment>
<proteinExistence type="inferred from homology"/>
<dbReference type="NCBIfam" id="TIGR01591">
    <property type="entry name" value="Fdh-alpha"/>
    <property type="match status" value="1"/>
</dbReference>
<evidence type="ECO:0000256" key="2">
    <source>
        <dbReference type="ARBA" id="ARBA00001966"/>
    </source>
</evidence>
<dbReference type="AlphaFoldDB" id="A0A1U7CWI7"/>
<comment type="similarity">
    <text evidence="3">In the C-terminal section; belongs to the prokaryotic molybdopterin-containing oxidoreductase family.</text>
</comment>
<dbReference type="Pfam" id="PF00384">
    <property type="entry name" value="Molybdopterin"/>
    <property type="match status" value="1"/>
</dbReference>
<dbReference type="GO" id="GO:0051539">
    <property type="term" value="F:4 iron, 4 sulfur cluster binding"/>
    <property type="evidence" value="ECO:0007669"/>
    <property type="project" value="UniProtKB-KW"/>
</dbReference>
<gene>
    <name evidence="24" type="ORF">BSF38_04859</name>
</gene>
<dbReference type="SUPFAM" id="SSF54862">
    <property type="entry name" value="4Fe-4S ferredoxins"/>
    <property type="match status" value="1"/>
</dbReference>
<dbReference type="PANTHER" id="PTHR43105">
    <property type="entry name" value="RESPIRATORY NITRATE REDUCTASE"/>
    <property type="match status" value="1"/>
</dbReference>
<keyword evidence="12 24" id="KW-0560">Oxidoreductase</keyword>
<dbReference type="InterPro" id="IPR027467">
    <property type="entry name" value="MopterinOxRdtase_cofactor_BS"/>
</dbReference>
<evidence type="ECO:0000256" key="8">
    <source>
        <dbReference type="ARBA" id="ARBA00022729"/>
    </source>
</evidence>
<evidence type="ECO:0000256" key="4">
    <source>
        <dbReference type="ARBA" id="ARBA00022485"/>
    </source>
</evidence>
<dbReference type="GO" id="GO:0003954">
    <property type="term" value="F:NADH dehydrogenase activity"/>
    <property type="evidence" value="ECO:0007669"/>
    <property type="project" value="TreeGrafter"/>
</dbReference>
<evidence type="ECO:0000256" key="5">
    <source>
        <dbReference type="ARBA" id="ARBA00022505"/>
    </source>
</evidence>
<dbReference type="InterPro" id="IPR006963">
    <property type="entry name" value="Mopterin_OxRdtase_4Fe-4S_dom"/>
</dbReference>
<dbReference type="GO" id="GO:0043546">
    <property type="term" value="F:molybdopterin cofactor binding"/>
    <property type="evidence" value="ECO:0007669"/>
    <property type="project" value="InterPro"/>
</dbReference>
<comment type="catalytic activity">
    <reaction evidence="17">
        <text>2 Fe(II)-[cytochrome] + nitrate + 2 H(+) = 2 Fe(III)-[cytochrome] + nitrite + H2O</text>
        <dbReference type="Rhea" id="RHEA:12909"/>
        <dbReference type="Rhea" id="RHEA-COMP:11777"/>
        <dbReference type="Rhea" id="RHEA-COMP:11778"/>
        <dbReference type="ChEBI" id="CHEBI:15377"/>
        <dbReference type="ChEBI" id="CHEBI:15378"/>
        <dbReference type="ChEBI" id="CHEBI:16301"/>
        <dbReference type="ChEBI" id="CHEBI:17632"/>
        <dbReference type="ChEBI" id="CHEBI:29033"/>
        <dbReference type="ChEBI" id="CHEBI:29034"/>
        <dbReference type="EC" id="1.9.6.1"/>
    </reaction>
</comment>
<dbReference type="InterPro" id="IPR050123">
    <property type="entry name" value="Prok_molybdopt-oxidoreductase"/>
</dbReference>
<dbReference type="OrthoDB" id="9805142at2"/>
<evidence type="ECO:0000259" key="21">
    <source>
        <dbReference type="PROSITE" id="PS51379"/>
    </source>
</evidence>
<dbReference type="Proteomes" id="UP000186309">
    <property type="component" value="Chromosome"/>
</dbReference>
<sequence>MSKMTLDGSVRNANVGDRLIDVILSAGIQLPSVCYHPQLGPIQTCDTCMVQVDGKLVRACAVEVGEGMEVVTTTPAAAAARREAFDRILGNHLLYCTVCDNNNGNCTVHNTTKLLAVEHQKIPFKTKPFQVDNTNPFYRYDPDQCILCGRCVEACQDVQVNETLSIRWEDAHPRVLWDGGSMIGESSCVSCGHCVTVCPCNALMEKSMLGHAGFFTDLPKSTLDGMIEMVKAVEPEAGYGAILKASEAEAAMRESRVRRTKTVCTYCGVGCSFDVWTKDRHILKVEPEQGPTNGISTCVKGKFAWDFVNSQDRLTKPLIREGDAFREASWDEALGLVARRLSEIKAQDGPDALAFISSSKCTNEESYLMQKLARAVVGTNNIDNCSRYCQAPATVGLFRTVGYGGDSGSMTDIAKADLVLIVGSNTAESHPVLATRVKRAHKLHGQKLIVADIREHEMARRADVFLRPRPGTDLVWLSAISRYLLDQGLAKTAFLDRWVNGLEAYRASLEPFTLEAAERYCGLAAETLKKVAHMIADAPDVCILWAMGVTQHSMGSDTSTAISNLLLITGNYMRPGTGAYPLRGHNNVQGASDHGAMPNNLPGYQHVDDPEVRARFEAGWGVKLPTTKGLDNHEMVDAIQDGRLKALYIFGEEMSLVDANTNYVQDAFAKLEFFVVQDIFFSETCRFADVVLPAAPSLEKEGTFTSTERRIQRLYQVFDPLPGSRPDWRIIRDVANHLGANWSYEHPSEIMDEVASLTPLFAGVSYGRLEGYNSLQWPVAADGGDQPLLYTEKFAFPDGKARLFPLSWTEPVDQPDEEYDLHLNNGRLLEHFHEGNLTYRVEGIRRNTPDVFVEVSPELAQERGVQSGTRVELISRYGHVRLRALVTDRVHGKQLYMPMNSTESPVNRLIGSHTDAVTNTPAYKEAAVRMRVLPELDESPMPRGNFRFGNPTPQQGVEVERKWSRPDYSIPGIPLVQIQLGPNKE</sequence>
<keyword evidence="6" id="KW-0001">2Fe-2S</keyword>
<evidence type="ECO:0000256" key="6">
    <source>
        <dbReference type="ARBA" id="ARBA00022714"/>
    </source>
</evidence>
<comment type="function">
    <text evidence="18">Catalytic subunit of the periplasmic nitrate reductase complex NapAB. Receives electrons from NapB and catalyzes the reduction of nitrate to nitrite.</text>
</comment>
<feature type="domain" description="4Fe-4S Mo/W bis-MGD-type" evidence="22">
    <location>
        <begin position="257"/>
        <end position="312"/>
    </location>
</feature>
<evidence type="ECO:0000259" key="20">
    <source>
        <dbReference type="PROSITE" id="PS51085"/>
    </source>
</evidence>
<dbReference type="Gene3D" id="3.10.20.740">
    <property type="match status" value="1"/>
</dbReference>
<evidence type="ECO:0000256" key="19">
    <source>
        <dbReference type="ARBA" id="ARBA00067026"/>
    </source>
</evidence>
<evidence type="ECO:0000259" key="23">
    <source>
        <dbReference type="PROSITE" id="PS51839"/>
    </source>
</evidence>
<feature type="domain" description="4Fe-4S ferredoxin-type" evidence="21">
    <location>
        <begin position="179"/>
        <end position="208"/>
    </location>
</feature>
<keyword evidence="25" id="KW-1185">Reference proteome</keyword>
<dbReference type="InterPro" id="IPR006656">
    <property type="entry name" value="Mopterin_OxRdtase"/>
</dbReference>
<dbReference type="InterPro" id="IPR017900">
    <property type="entry name" value="4Fe4S_Fe_S_CS"/>
</dbReference>
<dbReference type="CDD" id="cd00207">
    <property type="entry name" value="fer2"/>
    <property type="match status" value="1"/>
</dbReference>
<feature type="domain" description="2Fe-2S ferredoxin-type" evidence="20">
    <location>
        <begin position="2"/>
        <end position="76"/>
    </location>
</feature>
<evidence type="ECO:0000313" key="24">
    <source>
        <dbReference type="EMBL" id="APW63295.1"/>
    </source>
</evidence>
<dbReference type="GO" id="GO:0051537">
    <property type="term" value="F:2 iron, 2 sulfur cluster binding"/>
    <property type="evidence" value="ECO:0007669"/>
    <property type="project" value="UniProtKB-KW"/>
</dbReference>
<evidence type="ECO:0000256" key="3">
    <source>
        <dbReference type="ARBA" id="ARBA00007023"/>
    </source>
</evidence>
<feature type="domain" description="4Fe-4S ferredoxin-type" evidence="21">
    <location>
        <begin position="136"/>
        <end position="165"/>
    </location>
</feature>
<organism evidence="24 25">
    <name type="scientific">Paludisphaera borealis</name>
    <dbReference type="NCBI Taxonomy" id="1387353"/>
    <lineage>
        <taxon>Bacteria</taxon>
        <taxon>Pseudomonadati</taxon>
        <taxon>Planctomycetota</taxon>
        <taxon>Planctomycetia</taxon>
        <taxon>Isosphaerales</taxon>
        <taxon>Isosphaeraceae</taxon>
        <taxon>Paludisphaera</taxon>
    </lineage>
</organism>
<dbReference type="GO" id="GO:0016020">
    <property type="term" value="C:membrane"/>
    <property type="evidence" value="ECO:0007669"/>
    <property type="project" value="TreeGrafter"/>
</dbReference>
<dbReference type="SUPFAM" id="SSF54292">
    <property type="entry name" value="2Fe-2S ferredoxin-like"/>
    <property type="match status" value="1"/>
</dbReference>
<evidence type="ECO:0000256" key="14">
    <source>
        <dbReference type="ARBA" id="ARBA00023014"/>
    </source>
</evidence>
<keyword evidence="7" id="KW-0479">Metal-binding</keyword>
<dbReference type="GO" id="GO:0008863">
    <property type="term" value="F:formate dehydrogenase (NAD+) activity"/>
    <property type="evidence" value="ECO:0007669"/>
    <property type="project" value="InterPro"/>
</dbReference>
<evidence type="ECO:0000256" key="18">
    <source>
        <dbReference type="ARBA" id="ARBA00055000"/>
    </source>
</evidence>
<dbReference type="InterPro" id="IPR001041">
    <property type="entry name" value="2Fe-2S_ferredoxin-type"/>
</dbReference>
<evidence type="ECO:0000256" key="7">
    <source>
        <dbReference type="ARBA" id="ARBA00022723"/>
    </source>
</evidence>
<dbReference type="FunFam" id="2.20.25.90:FF:000001">
    <property type="entry name" value="Formate dehydrogenase subunit alpha"/>
    <property type="match status" value="1"/>
</dbReference>
<dbReference type="Gene3D" id="3.30.70.20">
    <property type="match status" value="1"/>
</dbReference>
<dbReference type="EC" id="1.9.6.1" evidence="19"/>
<dbReference type="PROSITE" id="PS00551">
    <property type="entry name" value="MOLYBDOPTERIN_PROK_1"/>
    <property type="match status" value="1"/>
</dbReference>
<dbReference type="PROSITE" id="PS51669">
    <property type="entry name" value="4FE4S_MOW_BIS_MGD"/>
    <property type="match status" value="1"/>
</dbReference>
<dbReference type="KEGG" id="pbor:BSF38_04859"/>
<dbReference type="PROSITE" id="PS51839">
    <property type="entry name" value="4FE4S_HC3"/>
    <property type="match status" value="1"/>
</dbReference>
<dbReference type="GO" id="GO:0046872">
    <property type="term" value="F:metal ion binding"/>
    <property type="evidence" value="ECO:0007669"/>
    <property type="project" value="UniProtKB-KW"/>
</dbReference>
<dbReference type="Gene3D" id="3.40.50.740">
    <property type="match status" value="1"/>
</dbReference>
<keyword evidence="8" id="KW-0732">Signal</keyword>
<dbReference type="InterPro" id="IPR036010">
    <property type="entry name" value="2Fe-2S_ferredoxin-like_sf"/>
</dbReference>
<dbReference type="GO" id="GO:0015942">
    <property type="term" value="P:formate metabolic process"/>
    <property type="evidence" value="ECO:0007669"/>
    <property type="project" value="InterPro"/>
</dbReference>
<dbReference type="Gene3D" id="2.40.40.20">
    <property type="match status" value="1"/>
</dbReference>
<keyword evidence="10" id="KW-0574">Periplasm</keyword>
<dbReference type="PROSITE" id="PS51379">
    <property type="entry name" value="4FE4S_FER_2"/>
    <property type="match status" value="2"/>
</dbReference>
<feature type="domain" description="4Fe-4S His(Cys)3-ligated-type" evidence="23">
    <location>
        <begin position="76"/>
        <end position="116"/>
    </location>
</feature>
<dbReference type="PROSITE" id="PS00198">
    <property type="entry name" value="4FE4S_FER_1"/>
    <property type="match status" value="1"/>
</dbReference>
<dbReference type="STRING" id="1387353.BSF38_04859"/>
<evidence type="ECO:0000256" key="9">
    <source>
        <dbReference type="ARBA" id="ARBA00022737"/>
    </source>
</evidence>